<organism evidence="8 9">
    <name type="scientific">Aquibacillus koreensis</name>
    <dbReference type="NCBI Taxonomy" id="279446"/>
    <lineage>
        <taxon>Bacteria</taxon>
        <taxon>Bacillati</taxon>
        <taxon>Bacillota</taxon>
        <taxon>Bacilli</taxon>
        <taxon>Bacillales</taxon>
        <taxon>Bacillaceae</taxon>
        <taxon>Aquibacillus</taxon>
    </lineage>
</organism>
<comment type="caution">
    <text evidence="8">The sequence shown here is derived from an EMBL/GenBank/DDBJ whole genome shotgun (WGS) entry which is preliminary data.</text>
</comment>
<feature type="signal peptide" evidence="6">
    <location>
        <begin position="1"/>
        <end position="20"/>
    </location>
</feature>
<feature type="region of interest" description="Disordered" evidence="5">
    <location>
        <begin position="23"/>
        <end position="51"/>
    </location>
</feature>
<evidence type="ECO:0000259" key="7">
    <source>
        <dbReference type="Pfam" id="PF04069"/>
    </source>
</evidence>
<keyword evidence="4" id="KW-0472">Membrane</keyword>
<keyword evidence="3" id="KW-1003">Cell membrane</keyword>
<dbReference type="GO" id="GO:0043190">
    <property type="term" value="C:ATP-binding cassette (ABC) transporter complex"/>
    <property type="evidence" value="ECO:0007669"/>
    <property type="project" value="InterPro"/>
</dbReference>
<dbReference type="GO" id="GO:0015871">
    <property type="term" value="P:choline transport"/>
    <property type="evidence" value="ECO:0007669"/>
    <property type="project" value="TreeGrafter"/>
</dbReference>
<evidence type="ECO:0000256" key="3">
    <source>
        <dbReference type="ARBA" id="ARBA00022475"/>
    </source>
</evidence>
<evidence type="ECO:0000313" key="9">
    <source>
        <dbReference type="Proteomes" id="UP001145072"/>
    </source>
</evidence>
<dbReference type="Pfam" id="PF04069">
    <property type="entry name" value="OpuAC"/>
    <property type="match status" value="1"/>
</dbReference>
<keyword evidence="2" id="KW-0813">Transport</keyword>
<dbReference type="GO" id="GO:0005275">
    <property type="term" value="F:amine transmembrane transporter activity"/>
    <property type="evidence" value="ECO:0007669"/>
    <property type="project" value="TreeGrafter"/>
</dbReference>
<dbReference type="GO" id="GO:0015226">
    <property type="term" value="F:carnitine transmembrane transporter activity"/>
    <property type="evidence" value="ECO:0007669"/>
    <property type="project" value="TreeGrafter"/>
</dbReference>
<dbReference type="EMBL" id="JAMQJZ010000002">
    <property type="protein sequence ID" value="MDC3419385.1"/>
    <property type="molecule type" value="Genomic_DNA"/>
</dbReference>
<sequence length="307" mass="34714">MKKFLFAIITVVLLTLVACGNEENNTTENENTDNTTTDEQTNNEGSDEKGTLVFGQTPWSSTAPPTQIAKQILEEQGYEVEVQHVSQPMIWEGMKNEEIDFFMDAWLPYTEAPRWEEFQDDLVKVATSYENANLGWVVPSYVEENSIEDLKANADKYDGEVITISEGAGIVELSKELMEGEKLEDQGFELKPSSEGAMISVVQGKIDNQDPVVFTAWRPHSIFARNDLKFLEGQDDYFQADNVYVLSYKGIEETHPEAYEILSNWSISIAELEAMISENEDNGTSFEDLAAEWIENNRDKVDEMIGE</sequence>
<keyword evidence="6" id="KW-0732">Signal</keyword>
<dbReference type="PANTHER" id="PTHR47737">
    <property type="entry name" value="GLYCINE BETAINE/PROLINE BETAINE TRANSPORT SYSTEM PERMEASE PROTEIN PROW"/>
    <property type="match status" value="1"/>
</dbReference>
<evidence type="ECO:0000256" key="4">
    <source>
        <dbReference type="ARBA" id="ARBA00023136"/>
    </source>
</evidence>
<dbReference type="RefSeq" id="WP_259869876.1">
    <property type="nucleotide sequence ID" value="NZ_JAMQJZ010000002.1"/>
</dbReference>
<gene>
    <name evidence="8" type="ORF">NC661_03290</name>
</gene>
<proteinExistence type="predicted"/>
<evidence type="ECO:0000256" key="2">
    <source>
        <dbReference type="ARBA" id="ARBA00022448"/>
    </source>
</evidence>
<evidence type="ECO:0000256" key="5">
    <source>
        <dbReference type="SAM" id="MobiDB-lite"/>
    </source>
</evidence>
<dbReference type="GO" id="GO:0031460">
    <property type="term" value="P:glycine betaine transport"/>
    <property type="evidence" value="ECO:0007669"/>
    <property type="project" value="TreeGrafter"/>
</dbReference>
<dbReference type="AlphaFoldDB" id="A0A9X3WIY0"/>
<keyword evidence="9" id="KW-1185">Reference proteome</keyword>
<dbReference type="Gene3D" id="3.40.190.100">
    <property type="entry name" value="Glycine betaine-binding periplasmic protein, domain 2"/>
    <property type="match status" value="1"/>
</dbReference>
<comment type="subcellular location">
    <subcellularLocation>
        <location evidence="1">Cell membrane</location>
    </subcellularLocation>
</comment>
<feature type="domain" description="ABC-type glycine betaine transport system substrate-binding" evidence="7">
    <location>
        <begin position="51"/>
        <end position="296"/>
    </location>
</feature>
<evidence type="ECO:0000313" key="8">
    <source>
        <dbReference type="EMBL" id="MDC3419385.1"/>
    </source>
</evidence>
<name>A0A9X3WIY0_9BACI</name>
<dbReference type="InterPro" id="IPR007210">
    <property type="entry name" value="ABC_Gly_betaine_transp_sub-bd"/>
</dbReference>
<dbReference type="CDD" id="cd13639">
    <property type="entry name" value="PBP2_OpuAC_like"/>
    <property type="match status" value="1"/>
</dbReference>
<protein>
    <submittedName>
        <fullName evidence="8">Glycine betaine ABC transporter substrate-binding protein</fullName>
    </submittedName>
</protein>
<reference evidence="8" key="1">
    <citation type="submission" date="2022-06" db="EMBL/GenBank/DDBJ databases">
        <title>Aquibacillus sp. a new bacterium isolated from soil saline samples.</title>
        <authorList>
            <person name="Galisteo C."/>
            <person name="De La Haba R."/>
            <person name="Sanchez-Porro C."/>
            <person name="Ventosa A."/>
        </authorList>
    </citation>
    <scope>NUCLEOTIDE SEQUENCE</scope>
    <source>
        <strain evidence="8">JCM 12387</strain>
    </source>
</reference>
<dbReference type="Proteomes" id="UP001145072">
    <property type="component" value="Unassembled WGS sequence"/>
</dbReference>
<dbReference type="PROSITE" id="PS51257">
    <property type="entry name" value="PROKAR_LIPOPROTEIN"/>
    <property type="match status" value="1"/>
</dbReference>
<dbReference type="SUPFAM" id="SSF53850">
    <property type="entry name" value="Periplasmic binding protein-like II"/>
    <property type="match status" value="1"/>
</dbReference>
<dbReference type="PANTHER" id="PTHR47737:SF1">
    <property type="entry name" value="GLYCINE BETAINE_PROLINE BETAINE TRANSPORT SYSTEM PERMEASE PROTEIN PROW"/>
    <property type="match status" value="1"/>
</dbReference>
<feature type="chain" id="PRO_5040945308" evidence="6">
    <location>
        <begin position="21"/>
        <end position="307"/>
    </location>
</feature>
<evidence type="ECO:0000256" key="6">
    <source>
        <dbReference type="SAM" id="SignalP"/>
    </source>
</evidence>
<evidence type="ECO:0000256" key="1">
    <source>
        <dbReference type="ARBA" id="ARBA00004236"/>
    </source>
</evidence>
<feature type="compositionally biased region" description="Low complexity" evidence="5">
    <location>
        <begin position="23"/>
        <end position="44"/>
    </location>
</feature>
<accession>A0A9X3WIY0</accession>
<dbReference type="Gene3D" id="3.40.190.10">
    <property type="entry name" value="Periplasmic binding protein-like II"/>
    <property type="match status" value="1"/>
</dbReference>